<keyword evidence="7" id="KW-1185">Reference proteome</keyword>
<keyword evidence="3" id="KW-0804">Transcription</keyword>
<dbReference type="Proteomes" id="UP001501083">
    <property type="component" value="Unassembled WGS sequence"/>
</dbReference>
<keyword evidence="1" id="KW-0805">Transcription regulation</keyword>
<dbReference type="SMART" id="SM00342">
    <property type="entry name" value="HTH_ARAC"/>
    <property type="match status" value="1"/>
</dbReference>
<evidence type="ECO:0000259" key="5">
    <source>
        <dbReference type="PROSITE" id="PS01124"/>
    </source>
</evidence>
<dbReference type="PROSITE" id="PS01124">
    <property type="entry name" value="HTH_ARAC_FAMILY_2"/>
    <property type="match status" value="1"/>
</dbReference>
<sequence length="330" mass="36696">MSIVGEAKDEAADATPCDANPTLLSLSTDDDAASDRFEYWRRLVRHRFNWDLFAPAALGREDYRARLLVCDTGNIAFLRSEAGAARARPCSRERGELRLMLLLSGQARIQGVDRAVEEQVRTGDLFLFDTQATGIADWTAHVHLSLRMPIACRALLQGSPVRRIEQPELARMLTAQLQLLDTLAERLDAGELSTLVDSTAKFAADALRATMRINLLPSSRQSMSQRRFNGALRHIEANLHRAGLDVVEIARAAGCSRTELYRLFAARGLTVSGHLRELRLVRCHEALRCGSTDANIGQIAFLHGFGDLHAFTRLFKRRFGITPGQARPPR</sequence>
<feature type="domain" description="HTH araC/xylS-type" evidence="5">
    <location>
        <begin position="229"/>
        <end position="329"/>
    </location>
</feature>
<protein>
    <recommendedName>
        <fullName evidence="5">HTH araC/xylS-type domain-containing protein</fullName>
    </recommendedName>
</protein>
<evidence type="ECO:0000256" key="4">
    <source>
        <dbReference type="SAM" id="MobiDB-lite"/>
    </source>
</evidence>
<feature type="region of interest" description="Disordered" evidence="4">
    <location>
        <begin position="1"/>
        <end position="20"/>
    </location>
</feature>
<dbReference type="InterPro" id="IPR018060">
    <property type="entry name" value="HTH_AraC"/>
</dbReference>
<keyword evidence="2" id="KW-0238">DNA-binding</keyword>
<dbReference type="Pfam" id="PF14525">
    <property type="entry name" value="AraC_binding_2"/>
    <property type="match status" value="1"/>
</dbReference>
<evidence type="ECO:0000313" key="7">
    <source>
        <dbReference type="Proteomes" id="UP001501083"/>
    </source>
</evidence>
<evidence type="ECO:0000256" key="3">
    <source>
        <dbReference type="ARBA" id="ARBA00023163"/>
    </source>
</evidence>
<dbReference type="InterPro" id="IPR050204">
    <property type="entry name" value="AraC_XylS_family_regulators"/>
</dbReference>
<evidence type="ECO:0000256" key="2">
    <source>
        <dbReference type="ARBA" id="ARBA00023125"/>
    </source>
</evidence>
<dbReference type="PANTHER" id="PTHR46796:SF6">
    <property type="entry name" value="ARAC SUBFAMILY"/>
    <property type="match status" value="1"/>
</dbReference>
<accession>A0ABP9L4B6</accession>
<dbReference type="RefSeq" id="WP_345476021.1">
    <property type="nucleotide sequence ID" value="NZ_BAABKY010000001.1"/>
</dbReference>
<dbReference type="InterPro" id="IPR009057">
    <property type="entry name" value="Homeodomain-like_sf"/>
</dbReference>
<feature type="compositionally biased region" description="Basic and acidic residues" evidence="4">
    <location>
        <begin position="1"/>
        <end position="11"/>
    </location>
</feature>
<dbReference type="InterPro" id="IPR035418">
    <property type="entry name" value="AraC-bd_2"/>
</dbReference>
<comment type="caution">
    <text evidence="6">The sequence shown here is derived from an EMBL/GenBank/DDBJ whole genome shotgun (WGS) entry which is preliminary data.</text>
</comment>
<gene>
    <name evidence="6" type="ORF">GCM10025759_05440</name>
</gene>
<dbReference type="InterPro" id="IPR020449">
    <property type="entry name" value="Tscrpt_reg_AraC-type_HTH"/>
</dbReference>
<dbReference type="Gene3D" id="1.10.10.60">
    <property type="entry name" value="Homeodomain-like"/>
    <property type="match status" value="1"/>
</dbReference>
<dbReference type="EMBL" id="BAABKY010000001">
    <property type="protein sequence ID" value="GAA5069049.1"/>
    <property type="molecule type" value="Genomic_DNA"/>
</dbReference>
<name>A0ABP9L4B6_9GAMM</name>
<dbReference type="Pfam" id="PF12833">
    <property type="entry name" value="HTH_18"/>
    <property type="match status" value="1"/>
</dbReference>
<dbReference type="SUPFAM" id="SSF46689">
    <property type="entry name" value="Homeodomain-like"/>
    <property type="match status" value="1"/>
</dbReference>
<dbReference type="PANTHER" id="PTHR46796">
    <property type="entry name" value="HTH-TYPE TRANSCRIPTIONAL ACTIVATOR RHAS-RELATED"/>
    <property type="match status" value="1"/>
</dbReference>
<proteinExistence type="predicted"/>
<organism evidence="6 7">
    <name type="scientific">Lysobacter panacisoli</name>
    <dbReference type="NCBI Taxonomy" id="1255263"/>
    <lineage>
        <taxon>Bacteria</taxon>
        <taxon>Pseudomonadati</taxon>
        <taxon>Pseudomonadota</taxon>
        <taxon>Gammaproteobacteria</taxon>
        <taxon>Lysobacterales</taxon>
        <taxon>Lysobacteraceae</taxon>
        <taxon>Lysobacter</taxon>
    </lineage>
</organism>
<reference evidence="7" key="1">
    <citation type="journal article" date="2019" name="Int. J. Syst. Evol. Microbiol.">
        <title>The Global Catalogue of Microorganisms (GCM) 10K type strain sequencing project: providing services to taxonomists for standard genome sequencing and annotation.</title>
        <authorList>
            <consortium name="The Broad Institute Genomics Platform"/>
            <consortium name="The Broad Institute Genome Sequencing Center for Infectious Disease"/>
            <person name="Wu L."/>
            <person name="Ma J."/>
        </authorList>
    </citation>
    <scope>NUCLEOTIDE SEQUENCE [LARGE SCALE GENOMIC DNA]</scope>
    <source>
        <strain evidence="7">JCM 19212</strain>
    </source>
</reference>
<evidence type="ECO:0000313" key="6">
    <source>
        <dbReference type="EMBL" id="GAA5069049.1"/>
    </source>
</evidence>
<evidence type="ECO:0000256" key="1">
    <source>
        <dbReference type="ARBA" id="ARBA00023015"/>
    </source>
</evidence>
<dbReference type="PRINTS" id="PR00032">
    <property type="entry name" value="HTHARAC"/>
</dbReference>